<dbReference type="KEGG" id="pyo:PY17X_1142200"/>
<dbReference type="EMBL" id="LM993665">
    <property type="protein sequence ID" value="VTZ79694.1"/>
    <property type="molecule type" value="Genomic_DNA"/>
</dbReference>
<name>A0A078KCN5_PLAYE</name>
<dbReference type="VEuPathDB" id="PlasmoDB:PY07361"/>
<organism evidence="6 9">
    <name type="scientific">Plasmodium yoelii</name>
    <dbReference type="NCBI Taxonomy" id="5861"/>
    <lineage>
        <taxon>Eukaryota</taxon>
        <taxon>Sar</taxon>
        <taxon>Alveolata</taxon>
        <taxon>Apicomplexa</taxon>
        <taxon>Aconoidasida</taxon>
        <taxon>Haemosporida</taxon>
        <taxon>Plasmodiidae</taxon>
        <taxon>Plasmodium</taxon>
        <taxon>Plasmodium (Vinckeia)</taxon>
    </lineage>
</organism>
<evidence type="ECO:0000259" key="5">
    <source>
        <dbReference type="Pfam" id="PF09745"/>
    </source>
</evidence>
<dbReference type="GeneID" id="3800413"/>
<evidence type="ECO:0000256" key="2">
    <source>
        <dbReference type="ARBA" id="ARBA00023054"/>
    </source>
</evidence>
<sequence>MKISLSFNKKKKKEEENETKEAKKEQKNNNNFQDNKKGINERDKIKNVFHSSSDEEVFDFENNHNKKIAEKKKKEIENEIKEYIYEHENVPVQENKNEKDKKNREKPKKEIQYLGYKGEELTKFHSDKLKEDVKKNYHSISSKDEYNKSITSKETDNDIKKKRYGPNFKKMNTGSYKDYNREKNYDKIKNKKNDDDLNIDEIFTKKENNDNNNNNNNKSKYMDALINSSKRRMMEKEILMQKKLKIDTEKDKVFVTNAYKKKMAERQLIKQDIEEENENVESSNQTSLNFNLFLKNINAPSNYNRNNRLYNENQNLEDF</sequence>
<reference evidence="8 9" key="1">
    <citation type="journal article" date="2014" name="BMC Biol.">
        <title>A comprehensive evaluation of rodent malaria parasite genomes and gene expression.</title>
        <authorList>
            <person name="Otto T.D."/>
            <person name="Bohme U."/>
            <person name="Jackson A.P."/>
            <person name="Hunt M."/>
            <person name="Franke-Fayard B."/>
            <person name="Hoeijmakers W.A."/>
            <person name="Religa A.A."/>
            <person name="Robertson L."/>
            <person name="Sanders M."/>
            <person name="Ogun S.A."/>
            <person name="Cunningham D."/>
            <person name="Erhart A."/>
            <person name="Billker O."/>
            <person name="Khan S.M."/>
            <person name="Stunnenberg H.G."/>
            <person name="Langhorne J."/>
            <person name="Holder A.A."/>
            <person name="Waters A.P."/>
            <person name="Newbold C.I."/>
            <person name="Pain A."/>
            <person name="Berriman M."/>
            <person name="Janse C.J."/>
        </authorList>
    </citation>
    <scope>NUCLEOTIDE SEQUENCE [LARGE SCALE GENOMIC DNA]</scope>
    <source>
        <strain evidence="7 8">17X</strain>
        <strain evidence="6 9">YM</strain>
    </source>
</reference>
<reference evidence="7" key="2">
    <citation type="submission" date="2014-05" db="EMBL/GenBank/DDBJ databases">
        <authorList>
            <person name="Aslett M.A."/>
            <person name="De Silva N."/>
        </authorList>
    </citation>
    <scope>NUCLEOTIDE SEQUENCE</scope>
    <source>
        <strain evidence="7">17X</strain>
    </source>
</reference>
<dbReference type="OrthoDB" id="446635at2759"/>
<dbReference type="OMA" id="QYLGYKG"/>
<protein>
    <recommendedName>
        <fullName evidence="5">Nuclear speckle splicing regulatory protein 1 N-terminal domain-containing protein</fullName>
    </recommendedName>
</protein>
<accession>A0A078KCN5</accession>
<dbReference type="VEuPathDB" id="PlasmoDB:PYYM_1143200"/>
<comment type="similarity">
    <text evidence="1">Belongs to the NSRP1 family.</text>
</comment>
<feature type="region of interest" description="Disordered" evidence="4">
    <location>
        <begin position="86"/>
        <end position="110"/>
    </location>
</feature>
<dbReference type="InterPro" id="IPR018612">
    <property type="entry name" value="NSRP1_N"/>
</dbReference>
<dbReference type="AlphaFoldDB" id="A0A078KCN5"/>
<feature type="region of interest" description="Disordered" evidence="4">
    <location>
        <begin position="157"/>
        <end position="176"/>
    </location>
</feature>
<evidence type="ECO:0000256" key="1">
    <source>
        <dbReference type="ARBA" id="ARBA00010126"/>
    </source>
</evidence>
<keyword evidence="2 3" id="KW-0175">Coiled coil</keyword>
<feature type="domain" description="Nuclear speckle splicing regulatory protein 1 N-terminal" evidence="5">
    <location>
        <begin position="185"/>
        <end position="285"/>
    </location>
</feature>
<feature type="compositionally biased region" description="Basic and acidic residues" evidence="4">
    <location>
        <begin position="34"/>
        <end position="43"/>
    </location>
</feature>
<dbReference type="Proteomes" id="UP000072874">
    <property type="component" value="Chromosome 11"/>
</dbReference>
<reference evidence="6" key="3">
    <citation type="submission" date="2014-05" db="EMBL/GenBank/DDBJ databases">
        <authorList>
            <person name="Aslett A.Martin."/>
            <person name="De Silva Nishadi"/>
        </authorList>
    </citation>
    <scope>NUCLEOTIDE SEQUENCE</scope>
    <source>
        <strain evidence="6">YM</strain>
    </source>
</reference>
<feature type="compositionally biased region" description="Basic and acidic residues" evidence="4">
    <location>
        <begin position="13"/>
        <end position="27"/>
    </location>
</feature>
<reference evidence="7" key="4">
    <citation type="submission" date="2019-05" db="EMBL/GenBank/DDBJ databases">
        <authorList>
            <consortium name="Pathogen Informatics"/>
        </authorList>
    </citation>
    <scope>NUCLEOTIDE SEQUENCE</scope>
    <source>
        <strain evidence="7">17X</strain>
    </source>
</reference>
<evidence type="ECO:0000256" key="3">
    <source>
        <dbReference type="SAM" id="Coils"/>
    </source>
</evidence>
<dbReference type="RefSeq" id="XP_728203.2">
    <property type="nucleotide sequence ID" value="XM_723110.2"/>
</dbReference>
<dbReference type="VEuPathDB" id="PlasmoDB:PY17X_1142200"/>
<gene>
    <name evidence="7" type="ORF">PY17X_1142200</name>
    <name evidence="6" type="ORF">PYYM_1143200</name>
</gene>
<evidence type="ECO:0000313" key="6">
    <source>
        <dbReference type="EMBL" id="CDU19109.1"/>
    </source>
</evidence>
<evidence type="ECO:0000313" key="8">
    <source>
        <dbReference type="Proteomes" id="UP000072874"/>
    </source>
</evidence>
<dbReference type="VEuPathDB" id="PlasmoDB:Py17XNL_001105813"/>
<dbReference type="GO" id="GO:0000381">
    <property type="term" value="P:regulation of alternative mRNA splicing, via spliceosome"/>
    <property type="evidence" value="ECO:0007669"/>
    <property type="project" value="InterPro"/>
</dbReference>
<feature type="coiled-coil region" evidence="3">
    <location>
        <begin position="259"/>
        <end position="286"/>
    </location>
</feature>
<evidence type="ECO:0000256" key="4">
    <source>
        <dbReference type="SAM" id="MobiDB-lite"/>
    </source>
</evidence>
<proteinExistence type="inferred from homology"/>
<evidence type="ECO:0000313" key="7">
    <source>
        <dbReference type="EMBL" id="VTZ79694.1"/>
    </source>
</evidence>
<evidence type="ECO:0000313" key="9">
    <source>
        <dbReference type="Proteomes" id="UP000072904"/>
    </source>
</evidence>
<dbReference type="Pfam" id="PF09745">
    <property type="entry name" value="NSRP1_N"/>
    <property type="match status" value="1"/>
</dbReference>
<feature type="region of interest" description="Disordered" evidence="4">
    <location>
        <begin position="1"/>
        <end position="43"/>
    </location>
</feature>
<dbReference type="EMBL" id="LK934639">
    <property type="protein sequence ID" value="CDU19109.1"/>
    <property type="molecule type" value="Genomic_DNA"/>
</dbReference>
<dbReference type="Proteomes" id="UP000072904">
    <property type="component" value="Chromosome 11"/>
</dbReference>